<keyword evidence="1" id="KW-1133">Transmembrane helix</keyword>
<protein>
    <recommendedName>
        <fullName evidence="4">DNA-directed RNA polymerase specialized sigma subunit, sigma24 family</fullName>
    </recommendedName>
</protein>
<evidence type="ECO:0000313" key="3">
    <source>
        <dbReference type="Proteomes" id="UP000199820"/>
    </source>
</evidence>
<keyword evidence="1" id="KW-0472">Membrane</keyword>
<reference evidence="2 3" key="1">
    <citation type="submission" date="2016-10" db="EMBL/GenBank/DDBJ databases">
        <authorList>
            <person name="de Groot N.N."/>
        </authorList>
    </citation>
    <scope>NUCLEOTIDE SEQUENCE [LARGE SCALE GENOMIC DNA]</scope>
    <source>
        <strain evidence="2 3">KH1P1</strain>
    </source>
</reference>
<gene>
    <name evidence="2" type="ORF">SAMN04487771_102115</name>
</gene>
<feature type="transmembrane region" description="Helical" evidence="1">
    <location>
        <begin position="186"/>
        <end position="204"/>
    </location>
</feature>
<accession>A0A1I0EV19</accession>
<dbReference type="AlphaFoldDB" id="A0A1I0EV19"/>
<proteinExistence type="predicted"/>
<sequence>MKIVHNYENIVRENYAKLYKYAFIESCHDISAKDITFQALLYSVDPDRGDRSVWQNAHSVLNDFFLRSLRRRRSRDEITAGVTFPISDGLWDFLEKPVPEKEAVFLMAEVGLTKKEAADIMAVHVSRLPDLSREECSRIVSLLSVIVPDRASEEDAADQVLLRFTERSVGFENRLRDLRLFFDRHILWIAAAIALFCAAAAYATS</sequence>
<organism evidence="2 3">
    <name type="scientific">[Clostridium] aminophilum</name>
    <dbReference type="NCBI Taxonomy" id="1526"/>
    <lineage>
        <taxon>Bacteria</taxon>
        <taxon>Bacillati</taxon>
        <taxon>Bacillota</taxon>
        <taxon>Clostridia</taxon>
        <taxon>Lachnospirales</taxon>
        <taxon>Lachnospiraceae</taxon>
    </lineage>
</organism>
<evidence type="ECO:0000313" key="2">
    <source>
        <dbReference type="EMBL" id="SET49192.1"/>
    </source>
</evidence>
<keyword evidence="1" id="KW-0812">Transmembrane</keyword>
<dbReference type="RefSeq" id="WP_074649492.1">
    <property type="nucleotide sequence ID" value="NZ_FOIL01000021.1"/>
</dbReference>
<evidence type="ECO:0008006" key="4">
    <source>
        <dbReference type="Google" id="ProtNLM"/>
    </source>
</evidence>
<keyword evidence="3" id="KW-1185">Reference proteome</keyword>
<evidence type="ECO:0000256" key="1">
    <source>
        <dbReference type="SAM" id="Phobius"/>
    </source>
</evidence>
<dbReference type="OrthoDB" id="9907963at2"/>
<name>A0A1I0EV19_9FIRM</name>
<dbReference type="Proteomes" id="UP000199820">
    <property type="component" value="Unassembled WGS sequence"/>
</dbReference>
<dbReference type="EMBL" id="FOIL01000021">
    <property type="protein sequence ID" value="SET49192.1"/>
    <property type="molecule type" value="Genomic_DNA"/>
</dbReference>